<organism evidence="2 3">
    <name type="scientific">Candidatus Paenalcaligenes intestinipullorum</name>
    <dbReference type="NCBI Taxonomy" id="2838718"/>
    <lineage>
        <taxon>Bacteria</taxon>
        <taxon>Pseudomonadati</taxon>
        <taxon>Pseudomonadota</taxon>
        <taxon>Betaproteobacteria</taxon>
        <taxon>Burkholderiales</taxon>
        <taxon>Alcaligenaceae</taxon>
        <taxon>Paenalcaligenes</taxon>
    </lineage>
</organism>
<dbReference type="InterPro" id="IPR021296">
    <property type="entry name" value="DUF2868"/>
</dbReference>
<dbReference type="Proteomes" id="UP000823889">
    <property type="component" value="Unassembled WGS sequence"/>
</dbReference>
<dbReference type="Pfam" id="PF11067">
    <property type="entry name" value="DUF2868"/>
    <property type="match status" value="1"/>
</dbReference>
<comment type="caution">
    <text evidence="2">The sequence shown here is derived from an EMBL/GenBank/DDBJ whole genome shotgun (WGS) entry which is preliminary data.</text>
</comment>
<accession>A0A9D2RKF1</accession>
<gene>
    <name evidence="2" type="ORF">H9906_07050</name>
</gene>
<evidence type="ECO:0000313" key="3">
    <source>
        <dbReference type="Proteomes" id="UP000823889"/>
    </source>
</evidence>
<feature type="transmembrane region" description="Helical" evidence="1">
    <location>
        <begin position="106"/>
        <end position="129"/>
    </location>
</feature>
<evidence type="ECO:0000313" key="2">
    <source>
        <dbReference type="EMBL" id="HJD44768.1"/>
    </source>
</evidence>
<dbReference type="AlphaFoldDB" id="A0A9D2RKF1"/>
<protein>
    <submittedName>
        <fullName evidence="2">DUF2868 domain-containing protein</fullName>
    </submittedName>
</protein>
<keyword evidence="1" id="KW-0812">Transmembrane</keyword>
<proteinExistence type="predicted"/>
<dbReference type="EMBL" id="DWUQ01000149">
    <property type="protein sequence ID" value="HJD44768.1"/>
    <property type="molecule type" value="Genomic_DNA"/>
</dbReference>
<evidence type="ECO:0000256" key="1">
    <source>
        <dbReference type="SAM" id="Phobius"/>
    </source>
</evidence>
<reference evidence="2" key="2">
    <citation type="submission" date="2021-04" db="EMBL/GenBank/DDBJ databases">
        <authorList>
            <person name="Gilroy R."/>
        </authorList>
    </citation>
    <scope>NUCLEOTIDE SEQUENCE</scope>
    <source>
        <strain evidence="2">9264</strain>
    </source>
</reference>
<keyword evidence="1" id="KW-0472">Membrane</keyword>
<sequence>MRPFSSNPSAAPVTLTDAILVETIRQTEAHWGPVNDEAEVRRSLSQGGSFTARLSQRARFLAEREGHFKALQQLRYATGWLVTLWLGLGVIAGGSAAYGLLRTPQLNILTSLAVLVGVNLLTFTAWLLWTLTSKKPMQVESSLLLRTALRLLRRLVLRQGQPALPVLNASVAVLTRAGLLRWLIGILNHGFWLAASLSALAIVALAFSLKRYGFNWETTLLTPHGFEELVQLLSTVPSWLGLTVPSVELIQRSDGLHPLTAAQHRIWSQWVLACVVAYGVLPRLLGLSACLILWQHHRGSVYVDESLPGLAEQRDRLLPTAQGLGVDQQAPADYVVQRPSVSTVEEPTGPVDIAGIEWATDVDWPPRALPSTWHDHGRVDSRPQRQALIQALQTQPPQHLVLMCPAAQTPDRGVVAWLVELSQYVPSVRVVLWSTSSDAALTESRNNWQRRLLAAGFQANQITNDLPFLIDKTS</sequence>
<feature type="transmembrane region" description="Helical" evidence="1">
    <location>
        <begin position="79"/>
        <end position="100"/>
    </location>
</feature>
<reference evidence="2" key="1">
    <citation type="journal article" date="2021" name="PeerJ">
        <title>Extensive microbial diversity within the chicken gut microbiome revealed by metagenomics and culture.</title>
        <authorList>
            <person name="Gilroy R."/>
            <person name="Ravi A."/>
            <person name="Getino M."/>
            <person name="Pursley I."/>
            <person name="Horton D.L."/>
            <person name="Alikhan N.F."/>
            <person name="Baker D."/>
            <person name="Gharbi K."/>
            <person name="Hall N."/>
            <person name="Watson M."/>
            <person name="Adriaenssens E.M."/>
            <person name="Foster-Nyarko E."/>
            <person name="Jarju S."/>
            <person name="Secka A."/>
            <person name="Antonio M."/>
            <person name="Oren A."/>
            <person name="Chaudhuri R.R."/>
            <person name="La Ragione R."/>
            <person name="Hildebrand F."/>
            <person name="Pallen M.J."/>
        </authorList>
    </citation>
    <scope>NUCLEOTIDE SEQUENCE</scope>
    <source>
        <strain evidence="2">9264</strain>
    </source>
</reference>
<feature type="transmembrane region" description="Helical" evidence="1">
    <location>
        <begin position="190"/>
        <end position="209"/>
    </location>
</feature>
<name>A0A9D2RKF1_9BURK</name>
<keyword evidence="1" id="KW-1133">Transmembrane helix</keyword>